<sequence length="262" mass="28244">VEAAKLREFVFKAGRAVGLPEDKAALLAELLTGSDLKGNFGHGTQAIGRYCRAMLNGQINNNPQVKIVEETENSLVVDGDGGLGYFPCYEGTLALIEKLKDKSIGILLTRNHGHIGAAAIYASLTLEHDLLSFVTSGVQLRLAPGLPVYRAAGGSPMAFSAPAGEEADLLLDFGTMHDLYERDPHRDEIARLAPGIVLRHIGLGAICQAWSGLLAGLPVDESRAERKFEGANQGALLIAFKMSLFMPPEQFKKEMDEYVRAV</sequence>
<organism evidence="3">
    <name type="scientific">marine sediment metagenome</name>
    <dbReference type="NCBI Taxonomy" id="412755"/>
    <lineage>
        <taxon>unclassified sequences</taxon>
        <taxon>metagenomes</taxon>
        <taxon>ecological metagenomes</taxon>
    </lineage>
</organism>
<evidence type="ECO:0000313" key="3">
    <source>
        <dbReference type="EMBL" id="GAH67807.1"/>
    </source>
</evidence>
<feature type="non-terminal residue" evidence="3">
    <location>
        <position position="1"/>
    </location>
</feature>
<dbReference type="SUPFAM" id="SSF89733">
    <property type="entry name" value="L-sulfolactate dehydrogenase-like"/>
    <property type="match status" value="1"/>
</dbReference>
<evidence type="ECO:0000256" key="2">
    <source>
        <dbReference type="ARBA" id="ARBA00023002"/>
    </source>
</evidence>
<evidence type="ECO:0000256" key="1">
    <source>
        <dbReference type="ARBA" id="ARBA00006056"/>
    </source>
</evidence>
<comment type="caution">
    <text evidence="3">The sequence shown here is derived from an EMBL/GenBank/DDBJ whole genome shotgun (WGS) entry which is preliminary data.</text>
</comment>
<dbReference type="Gene3D" id="3.30.1370.60">
    <property type="entry name" value="Hypothetical oxidoreductase yiak, domain 2"/>
    <property type="match status" value="1"/>
</dbReference>
<dbReference type="InterPro" id="IPR003767">
    <property type="entry name" value="Malate/L-lactate_DH-like"/>
</dbReference>
<dbReference type="AlphaFoldDB" id="X1HEG4"/>
<gene>
    <name evidence="3" type="ORF">S03H2_50743</name>
</gene>
<accession>X1HEG4</accession>
<reference evidence="3" key="1">
    <citation type="journal article" date="2014" name="Front. Microbiol.">
        <title>High frequency of phylogenetically diverse reductive dehalogenase-homologous genes in deep subseafloor sedimentary metagenomes.</title>
        <authorList>
            <person name="Kawai M."/>
            <person name="Futagami T."/>
            <person name="Toyoda A."/>
            <person name="Takaki Y."/>
            <person name="Nishi S."/>
            <person name="Hori S."/>
            <person name="Arai W."/>
            <person name="Tsubouchi T."/>
            <person name="Morono Y."/>
            <person name="Uchiyama I."/>
            <person name="Ito T."/>
            <person name="Fujiyama A."/>
            <person name="Inagaki F."/>
            <person name="Takami H."/>
        </authorList>
    </citation>
    <scope>NUCLEOTIDE SEQUENCE</scope>
    <source>
        <strain evidence="3">Expedition CK06-06</strain>
    </source>
</reference>
<name>X1HEG4_9ZZZZ</name>
<comment type="similarity">
    <text evidence="1">Belongs to the LDH2/MDH2 oxidoreductase family.</text>
</comment>
<protein>
    <recommendedName>
        <fullName evidence="4">Malate dehydrogenase</fullName>
    </recommendedName>
</protein>
<dbReference type="InterPro" id="IPR043144">
    <property type="entry name" value="Mal/L-sulf/L-lact_DH-like_ah"/>
</dbReference>
<dbReference type="GO" id="GO:0016491">
    <property type="term" value="F:oxidoreductase activity"/>
    <property type="evidence" value="ECO:0007669"/>
    <property type="project" value="UniProtKB-KW"/>
</dbReference>
<dbReference type="PANTHER" id="PTHR11091:SF0">
    <property type="entry name" value="MALATE DEHYDROGENASE"/>
    <property type="match status" value="1"/>
</dbReference>
<keyword evidence="2" id="KW-0560">Oxidoreductase</keyword>
<dbReference type="Gene3D" id="1.10.1530.10">
    <property type="match status" value="1"/>
</dbReference>
<dbReference type="Pfam" id="PF02615">
    <property type="entry name" value="Ldh_2"/>
    <property type="match status" value="1"/>
</dbReference>
<dbReference type="EMBL" id="BARU01032155">
    <property type="protein sequence ID" value="GAH67807.1"/>
    <property type="molecule type" value="Genomic_DNA"/>
</dbReference>
<dbReference type="InterPro" id="IPR036111">
    <property type="entry name" value="Mal/L-sulfo/L-lacto_DH-like_sf"/>
</dbReference>
<dbReference type="PANTHER" id="PTHR11091">
    <property type="entry name" value="OXIDOREDUCTASE-RELATED"/>
    <property type="match status" value="1"/>
</dbReference>
<evidence type="ECO:0008006" key="4">
    <source>
        <dbReference type="Google" id="ProtNLM"/>
    </source>
</evidence>
<feature type="non-terminal residue" evidence="3">
    <location>
        <position position="262"/>
    </location>
</feature>
<dbReference type="InterPro" id="IPR043143">
    <property type="entry name" value="Mal/L-sulf/L-lact_DH-like_NADP"/>
</dbReference>
<proteinExistence type="inferred from homology"/>